<dbReference type="InParanoid" id="A0A482XAG3"/>
<keyword evidence="3" id="KW-1185">Reference proteome</keyword>
<dbReference type="EMBL" id="QKKF02015239">
    <property type="protein sequence ID" value="RZF42291.1"/>
    <property type="molecule type" value="Genomic_DNA"/>
</dbReference>
<dbReference type="AlphaFoldDB" id="A0A482XAG3"/>
<gene>
    <name evidence="2" type="ORF">LSTR_LSTR003909</name>
</gene>
<dbReference type="OrthoDB" id="10628947at2759"/>
<protein>
    <submittedName>
        <fullName evidence="2">Uncharacterized protein</fullName>
    </submittedName>
</protein>
<feature type="region of interest" description="Disordered" evidence="1">
    <location>
        <begin position="78"/>
        <end position="102"/>
    </location>
</feature>
<evidence type="ECO:0000313" key="3">
    <source>
        <dbReference type="Proteomes" id="UP000291343"/>
    </source>
</evidence>
<comment type="caution">
    <text evidence="2">The sequence shown here is derived from an EMBL/GenBank/DDBJ whole genome shotgun (WGS) entry which is preliminary data.</text>
</comment>
<accession>A0A482XAG3</accession>
<feature type="region of interest" description="Disordered" evidence="1">
    <location>
        <begin position="8"/>
        <end position="31"/>
    </location>
</feature>
<sequence>MCCVQAERVFPASDSEEGEEGGSRGSEPPLWAPRCRHHLLPARRSFSSSLVAELSAAAPRPSSCDFLDRYLEFCSERERDRKGERDSVSECDGRRDREGVTGDSNSIFLSGKTLRSIISGKVALCQEDPLDYKSPALAAQFIRREELDTFVL</sequence>
<evidence type="ECO:0000256" key="1">
    <source>
        <dbReference type="SAM" id="MobiDB-lite"/>
    </source>
</evidence>
<proteinExistence type="predicted"/>
<dbReference type="Proteomes" id="UP000291343">
    <property type="component" value="Unassembled WGS sequence"/>
</dbReference>
<evidence type="ECO:0000313" key="2">
    <source>
        <dbReference type="EMBL" id="RZF42291.1"/>
    </source>
</evidence>
<name>A0A482XAG3_LAOST</name>
<organism evidence="2 3">
    <name type="scientific">Laodelphax striatellus</name>
    <name type="common">Small brown planthopper</name>
    <name type="synonym">Delphax striatella</name>
    <dbReference type="NCBI Taxonomy" id="195883"/>
    <lineage>
        <taxon>Eukaryota</taxon>
        <taxon>Metazoa</taxon>
        <taxon>Ecdysozoa</taxon>
        <taxon>Arthropoda</taxon>
        <taxon>Hexapoda</taxon>
        <taxon>Insecta</taxon>
        <taxon>Pterygota</taxon>
        <taxon>Neoptera</taxon>
        <taxon>Paraneoptera</taxon>
        <taxon>Hemiptera</taxon>
        <taxon>Auchenorrhyncha</taxon>
        <taxon>Fulgoroidea</taxon>
        <taxon>Delphacidae</taxon>
        <taxon>Criomorphinae</taxon>
        <taxon>Laodelphax</taxon>
    </lineage>
</organism>
<reference evidence="2 3" key="1">
    <citation type="journal article" date="2017" name="Gigascience">
        <title>Genome sequence of the small brown planthopper, Laodelphax striatellus.</title>
        <authorList>
            <person name="Zhu J."/>
            <person name="Jiang F."/>
            <person name="Wang X."/>
            <person name="Yang P."/>
            <person name="Bao Y."/>
            <person name="Zhao W."/>
            <person name="Wang W."/>
            <person name="Lu H."/>
            <person name="Wang Q."/>
            <person name="Cui N."/>
            <person name="Li J."/>
            <person name="Chen X."/>
            <person name="Luo L."/>
            <person name="Yu J."/>
            <person name="Kang L."/>
            <person name="Cui F."/>
        </authorList>
    </citation>
    <scope>NUCLEOTIDE SEQUENCE [LARGE SCALE GENOMIC DNA]</scope>
    <source>
        <strain evidence="2">Lst14</strain>
    </source>
</reference>
<feature type="compositionally biased region" description="Basic and acidic residues" evidence="1">
    <location>
        <begin position="78"/>
        <end position="100"/>
    </location>
</feature>